<name>S4GQM7_9BIFI</name>
<proteinExistence type="predicted"/>
<gene>
    <name evidence="1" type="ORF">HMPREF1576_00023</name>
</gene>
<dbReference type="PATRIC" id="fig|1261061.4.peg.23"/>
<dbReference type="Proteomes" id="UP000014601">
    <property type="component" value="Unassembled WGS sequence"/>
</dbReference>
<comment type="caution">
    <text evidence="1">The sequence shown here is derived from an EMBL/GenBank/DDBJ whole genome shotgun (WGS) entry which is preliminary data.</text>
</comment>
<sequence length="39" mass="4537">MENAVKKVNKLFIKPLKMWINEKIASNVDNSTLFAHNYS</sequence>
<organism evidence="1 2">
    <name type="scientific">Gardnerella pickettii JCP7719</name>
    <dbReference type="NCBI Taxonomy" id="1261061"/>
    <lineage>
        <taxon>Bacteria</taxon>
        <taxon>Bacillati</taxon>
        <taxon>Actinomycetota</taxon>
        <taxon>Actinomycetes</taxon>
        <taxon>Bifidobacteriales</taxon>
        <taxon>Bifidobacteriaceae</taxon>
        <taxon>Gardnerella</taxon>
        <taxon>Gardnerella pickettii</taxon>
    </lineage>
</organism>
<evidence type="ECO:0000313" key="2">
    <source>
        <dbReference type="Proteomes" id="UP000014601"/>
    </source>
</evidence>
<dbReference type="HOGENOM" id="CLU_3310300_0_0_11"/>
<dbReference type="AlphaFoldDB" id="S4GQM7"/>
<reference evidence="1 2" key="1">
    <citation type="submission" date="2013-06" db="EMBL/GenBank/DDBJ databases">
        <authorList>
            <person name="Weinstock G."/>
            <person name="Sodergren E."/>
            <person name="Lobos E.A."/>
            <person name="Fulton L."/>
            <person name="Fulton R."/>
            <person name="Courtney L."/>
            <person name="Fronick C."/>
            <person name="O'Laughlin M."/>
            <person name="Godfrey J."/>
            <person name="Wilson R.M."/>
            <person name="Miner T."/>
            <person name="Farmer C."/>
            <person name="Delehaunty K."/>
            <person name="Cordes M."/>
            <person name="Minx P."/>
            <person name="Tomlinson C."/>
            <person name="Chen J."/>
            <person name="Wollam A."/>
            <person name="Pepin K.H."/>
            <person name="Bhonagiri V."/>
            <person name="Zhang X."/>
            <person name="Warren W."/>
            <person name="Mitreva M."/>
            <person name="Mardis E.R."/>
            <person name="Wilson R.K."/>
        </authorList>
    </citation>
    <scope>NUCLEOTIDE SEQUENCE [LARGE SCALE GENOMIC DNA]</scope>
    <source>
        <strain evidence="1 2">JCP7719</strain>
    </source>
</reference>
<protein>
    <submittedName>
        <fullName evidence="1">Uncharacterized protein</fullName>
    </submittedName>
</protein>
<accession>S4GQM7</accession>
<evidence type="ECO:0000313" key="1">
    <source>
        <dbReference type="EMBL" id="EPI52204.1"/>
    </source>
</evidence>
<dbReference type="EMBL" id="ATJO01000001">
    <property type="protein sequence ID" value="EPI52204.1"/>
    <property type="molecule type" value="Genomic_DNA"/>
</dbReference>